<reference evidence="2" key="1">
    <citation type="journal article" date="2005" name="Archaea">
        <title>Novel RepA-MCM proteins encoded in plasmids pTAU4, pORA1 and pTIK4 from Sulfolobus neozealandicus.</title>
        <authorList>
            <person name="Greve B."/>
            <person name="Jensen S."/>
            <person name="Phan H."/>
            <person name="Brugger K."/>
            <person name="Zillig W."/>
            <person name="She Q."/>
            <person name="Garrett R."/>
        </authorList>
    </citation>
    <scope>NUCLEOTIDE SEQUENCE [LARGE SCALE GENOMIC DNA]</scope>
    <source>
        <plasmid evidence="2">pORA1</plasmid>
    </source>
</reference>
<dbReference type="Gene3D" id="3.40.50.300">
    <property type="entry name" value="P-loop containing nucleotide triphosphate hydrolases"/>
    <property type="match status" value="1"/>
</dbReference>
<evidence type="ECO:0000313" key="2">
    <source>
        <dbReference type="EMBL" id="CAH89324.1"/>
    </source>
</evidence>
<keyword evidence="2" id="KW-0614">Plasmid</keyword>
<dbReference type="SUPFAM" id="SSF52540">
    <property type="entry name" value="P-loop containing nucleoside triphosphate hydrolases"/>
    <property type="match status" value="1"/>
</dbReference>
<gene>
    <name evidence="2" type="primary">repA</name>
</gene>
<name>Q5NE03_9CREN</name>
<dbReference type="SMART" id="SM00943">
    <property type="entry name" value="Prim-Pol"/>
    <property type="match status" value="1"/>
</dbReference>
<dbReference type="CDD" id="cd04859">
    <property type="entry name" value="Prim_Pol"/>
    <property type="match status" value="1"/>
</dbReference>
<evidence type="ECO:0000259" key="1">
    <source>
        <dbReference type="SMART" id="SM00943"/>
    </source>
</evidence>
<feature type="domain" description="DNA primase/polymerase bifunctional N-terminal" evidence="1">
    <location>
        <begin position="5"/>
        <end position="163"/>
    </location>
</feature>
<geneLocation type="plasmid" evidence="2">
    <name>pORA1</name>
</geneLocation>
<dbReference type="Gene3D" id="3.30.720.160">
    <property type="entry name" value="Bifunctional DNA primase/polymerase, N-terminal"/>
    <property type="match status" value="1"/>
</dbReference>
<dbReference type="SUPFAM" id="SSF56747">
    <property type="entry name" value="Prim-pol domain"/>
    <property type="match status" value="1"/>
</dbReference>
<dbReference type="EMBL" id="AJ862826">
    <property type="protein sequence ID" value="CAH89324.1"/>
    <property type="molecule type" value="Genomic_DNA"/>
</dbReference>
<dbReference type="AlphaFoldDB" id="Q5NE03"/>
<protein>
    <submittedName>
        <fullName evidence="2">Replication initiation protein</fullName>
    </submittedName>
</protein>
<organism evidence="2">
    <name type="scientific">Sulfolobus neozealandicus</name>
    <dbReference type="NCBI Taxonomy" id="299422"/>
    <lineage>
        <taxon>Archaea</taxon>
        <taxon>Thermoproteota</taxon>
        <taxon>Thermoprotei</taxon>
        <taxon>Sulfolobales</taxon>
        <taxon>Sulfolobaceae</taxon>
        <taxon>Sulfolobus</taxon>
    </lineage>
</organism>
<dbReference type="InterPro" id="IPR015330">
    <property type="entry name" value="DNA_primase/pol_bifunc_N"/>
</dbReference>
<sequence>MLSYAQLYLKHGLSVIPIKYKDKKPALESWKEYQERQSTEEEIERWFSSGKYNVGIVCGKASNNLVVLDFDEKRGFDKWYEYIDANYPHIRDMILSTWLEDTHNGVHVYLRVKDAVIRSSKVGDKLDIKGDGGYVVATPSLHPEGTEYSFRLGPSDGAKIIEITKKQFDEILKTLREVGLIKSEDTKEERKERANAARVSGFRYLKEEDLSKVIGLAKEGYKEGYRNQLCMFLSGWLAVAGIHPLQAVKIIKALHDDGKDEEPLANRCKPIVYSYAKAGYDLTQFREEMEKECGGNLSGWNATGAISGVRGVQQILNATVGKDKALIIIRQLQEALGTASPYEDAVFEILDYSRDLYVVANPEEKVVVRAYSTDKEYKEKEVVIEAYPTAVEVYENPVGGITKYRTVWASKVRQKPIEVGPATADEIADYLRAEGVVKHKDLVYNTVSALLMGYIKYGKAVIKNEFESPGFYLNNGKIEPSRVEIRKPSREELREALELLDDLAERWFSHIKDKFAMVVKWGIISPFGYVYKQKGSWIKWLYLFGISKSGKTTLAEMIMKIWGINRAPKSGANIDNVARLGAVLMQGTYPDVINEPGDVLKENSPLIDPIKNAIEQKTARGAYRHGNYVELPSLAMLVFTSNRVYPKDSSLIRRFIIMNFDEQLSDDKIAEFDKNVRPLFNKLKALGDFVAYSVVNDNNLLQSDWEASAVKLLEMAYKEAGLAVPQWIYEKFSSEGDDVIEDNIQRIREFMLNVFMSTYIRDIAKTTPEDDPRLIVREVLQKGLIPWAQFRAVNGYNEIRFTIGLTDQLAKVIGDITLKQLARLLGWEHKDIRVKDDKGRWHTIKGVIVKEHDLYRFLFPQDADKE</sequence>
<dbReference type="Pfam" id="PF09250">
    <property type="entry name" value="Prim-Pol"/>
    <property type="match status" value="1"/>
</dbReference>
<accession>Q5NE03</accession>
<dbReference type="InterPro" id="IPR027417">
    <property type="entry name" value="P-loop_NTPase"/>
</dbReference>
<proteinExistence type="predicted"/>